<organism evidence="2 3">
    <name type="scientific">Globodera rostochiensis</name>
    <name type="common">Golden nematode worm</name>
    <name type="synonym">Heterodera rostochiensis</name>
    <dbReference type="NCBI Taxonomy" id="31243"/>
    <lineage>
        <taxon>Eukaryota</taxon>
        <taxon>Metazoa</taxon>
        <taxon>Ecdysozoa</taxon>
        <taxon>Nematoda</taxon>
        <taxon>Chromadorea</taxon>
        <taxon>Rhabditida</taxon>
        <taxon>Tylenchina</taxon>
        <taxon>Tylenchomorpha</taxon>
        <taxon>Tylenchoidea</taxon>
        <taxon>Heteroderidae</taxon>
        <taxon>Heteroderinae</taxon>
        <taxon>Globodera</taxon>
    </lineage>
</organism>
<feature type="chain" id="PRO_5037227097" evidence="1">
    <location>
        <begin position="19"/>
        <end position="111"/>
    </location>
</feature>
<protein>
    <submittedName>
        <fullName evidence="3">Uncharacterized protein</fullName>
    </submittedName>
</protein>
<evidence type="ECO:0000313" key="3">
    <source>
        <dbReference type="WBParaSite" id="Gr19_v10_g2293.t1"/>
    </source>
</evidence>
<sequence length="111" mass="12351">MILLKLWLLLIALKACGGAHEAEPPDKIWYLCENDLVTLDKKCKTLIICYKSKLAKNSGNWKVGGRFRVNSPNERVADECAENDGTNGWHAVRISNNDSTGMVTLDVSFGR</sequence>
<dbReference type="WBParaSite" id="Gr19_v10_g2293.t1">
    <property type="protein sequence ID" value="Gr19_v10_g2293.t1"/>
    <property type="gene ID" value="Gr19_v10_g2293"/>
</dbReference>
<accession>A0A914HLQ4</accession>
<name>A0A914HLQ4_GLORO</name>
<proteinExistence type="predicted"/>
<dbReference type="AlphaFoldDB" id="A0A914HLQ4"/>
<dbReference type="Proteomes" id="UP000887572">
    <property type="component" value="Unplaced"/>
</dbReference>
<feature type="signal peptide" evidence="1">
    <location>
        <begin position="1"/>
        <end position="18"/>
    </location>
</feature>
<keyword evidence="2" id="KW-1185">Reference proteome</keyword>
<keyword evidence="1" id="KW-0732">Signal</keyword>
<reference evidence="3" key="1">
    <citation type="submission" date="2022-11" db="UniProtKB">
        <authorList>
            <consortium name="WormBaseParasite"/>
        </authorList>
    </citation>
    <scope>IDENTIFICATION</scope>
</reference>
<evidence type="ECO:0000256" key="1">
    <source>
        <dbReference type="SAM" id="SignalP"/>
    </source>
</evidence>
<evidence type="ECO:0000313" key="2">
    <source>
        <dbReference type="Proteomes" id="UP000887572"/>
    </source>
</evidence>